<dbReference type="GO" id="GO:0008408">
    <property type="term" value="F:3'-5' exonuclease activity"/>
    <property type="evidence" value="ECO:0007669"/>
    <property type="project" value="InterPro"/>
</dbReference>
<evidence type="ECO:0000256" key="6">
    <source>
        <dbReference type="ARBA" id="ARBA00022705"/>
    </source>
</evidence>
<dbReference type="SMART" id="SM00480">
    <property type="entry name" value="POL3Bc"/>
    <property type="match status" value="1"/>
</dbReference>
<dbReference type="EMBL" id="LWGR01000013">
    <property type="protein sequence ID" value="KZM70931.1"/>
    <property type="molecule type" value="Genomic_DNA"/>
</dbReference>
<comment type="subcellular location">
    <subcellularLocation>
        <location evidence="1">Cytoplasm</location>
    </subcellularLocation>
</comment>
<evidence type="ECO:0008006" key="13">
    <source>
        <dbReference type="Google" id="ProtNLM"/>
    </source>
</evidence>
<evidence type="ECO:0000259" key="10">
    <source>
        <dbReference type="Pfam" id="PF02768"/>
    </source>
</evidence>
<accession>A0A164K1F9</accession>
<dbReference type="Proteomes" id="UP000076512">
    <property type="component" value="Unassembled WGS sequence"/>
</dbReference>
<name>A0A164K1F9_9NOCA</name>
<sequence>MRIAISDGIAAIAFYDYETAVTVRMEATGDDCTFAVQLEELVNAVKAAGSKGTAVFSVHEKSLRLEVDGISIAAPLGEPAAVEDAPSVPAIDGEPAFIVSGPEFADAINALEVSRGNDDTLPMLTGVRLESDGARVDAVTTDRYKVTNVRIPSASLPGECEALLPGKPLAALGKRAVKESSVSVTLGGGDTVAIESDTVTLVLRKLDCQFPKWRQLFTMVDNASASFEVDAQSLAKRLKSLTASTLSVHLGITEENVTLTGHSRDGDTVCTFVLDSGNLRVENSMVIAFNTGYLAQVLASVPRGAKVHCSFTKPNRPMLLEWNQTRTMLMPVRLPG</sequence>
<evidence type="ECO:0000256" key="3">
    <source>
        <dbReference type="ARBA" id="ARBA00022490"/>
    </source>
</evidence>
<dbReference type="Pfam" id="PF02768">
    <property type="entry name" value="DNA_pol3_beta_3"/>
    <property type="match status" value="1"/>
</dbReference>
<evidence type="ECO:0000256" key="5">
    <source>
        <dbReference type="ARBA" id="ARBA00022695"/>
    </source>
</evidence>
<evidence type="ECO:0000256" key="4">
    <source>
        <dbReference type="ARBA" id="ARBA00022679"/>
    </source>
</evidence>
<dbReference type="GO" id="GO:0003677">
    <property type="term" value="F:DNA binding"/>
    <property type="evidence" value="ECO:0007669"/>
    <property type="project" value="UniProtKB-KW"/>
</dbReference>
<dbReference type="InterPro" id="IPR022637">
    <property type="entry name" value="DNA_polIII_beta_cen"/>
</dbReference>
<keyword evidence="8" id="KW-0238">DNA-binding</keyword>
<dbReference type="Gene3D" id="3.10.150.10">
    <property type="entry name" value="DNA Polymerase III, subunit A, domain 2"/>
    <property type="match status" value="1"/>
</dbReference>
<dbReference type="STRING" id="455432.AWN90_41130"/>
<evidence type="ECO:0000259" key="9">
    <source>
        <dbReference type="Pfam" id="PF02767"/>
    </source>
</evidence>
<evidence type="ECO:0000256" key="8">
    <source>
        <dbReference type="ARBA" id="ARBA00023125"/>
    </source>
</evidence>
<dbReference type="SUPFAM" id="SSF55979">
    <property type="entry name" value="DNA clamp"/>
    <property type="match status" value="2"/>
</dbReference>
<protein>
    <recommendedName>
        <fullName evidence="13">DNA polymerase III subunit beta</fullName>
    </recommendedName>
</protein>
<dbReference type="InterPro" id="IPR046938">
    <property type="entry name" value="DNA_clamp_sf"/>
</dbReference>
<organism evidence="11 12">
    <name type="scientific">Nocardia terpenica</name>
    <dbReference type="NCBI Taxonomy" id="455432"/>
    <lineage>
        <taxon>Bacteria</taxon>
        <taxon>Bacillati</taxon>
        <taxon>Actinomycetota</taxon>
        <taxon>Actinomycetes</taxon>
        <taxon>Mycobacteriales</taxon>
        <taxon>Nocardiaceae</taxon>
        <taxon>Nocardia</taxon>
    </lineage>
</organism>
<keyword evidence="4" id="KW-0808">Transferase</keyword>
<dbReference type="AlphaFoldDB" id="A0A164K1F9"/>
<evidence type="ECO:0000256" key="1">
    <source>
        <dbReference type="ARBA" id="ARBA00004496"/>
    </source>
</evidence>
<gene>
    <name evidence="11" type="ORF">AWN90_41130</name>
</gene>
<evidence type="ECO:0000256" key="2">
    <source>
        <dbReference type="ARBA" id="ARBA00010752"/>
    </source>
</evidence>
<keyword evidence="3" id="KW-0963">Cytoplasm</keyword>
<dbReference type="Gene3D" id="3.70.10.10">
    <property type="match status" value="1"/>
</dbReference>
<evidence type="ECO:0000313" key="11">
    <source>
        <dbReference type="EMBL" id="KZM70931.1"/>
    </source>
</evidence>
<comment type="similarity">
    <text evidence="2">Belongs to the beta sliding clamp family.</text>
</comment>
<dbReference type="CDD" id="cd00140">
    <property type="entry name" value="beta_clamp"/>
    <property type="match status" value="1"/>
</dbReference>
<dbReference type="PANTHER" id="PTHR30478">
    <property type="entry name" value="DNA POLYMERASE III SUBUNIT BETA"/>
    <property type="match status" value="1"/>
</dbReference>
<reference evidence="11 12" key="1">
    <citation type="submission" date="2016-04" db="EMBL/GenBank/DDBJ databases">
        <authorList>
            <person name="Evans L.H."/>
            <person name="Alamgir A."/>
            <person name="Owens N."/>
            <person name="Weber N.D."/>
            <person name="Virtaneva K."/>
            <person name="Barbian K."/>
            <person name="Babar A."/>
            <person name="Rosenke K."/>
        </authorList>
    </citation>
    <scope>NUCLEOTIDE SEQUENCE [LARGE SCALE GENOMIC DNA]</scope>
    <source>
        <strain evidence="11 12">IFM 0406</strain>
    </source>
</reference>
<dbReference type="PANTHER" id="PTHR30478:SF0">
    <property type="entry name" value="BETA SLIDING CLAMP"/>
    <property type="match status" value="1"/>
</dbReference>
<proteinExistence type="inferred from homology"/>
<feature type="domain" description="DNA polymerase III beta sliding clamp central" evidence="9">
    <location>
        <begin position="102"/>
        <end position="212"/>
    </location>
</feature>
<keyword evidence="7" id="KW-0239">DNA-directed DNA polymerase</keyword>
<feature type="domain" description="DNA polymerase III beta sliding clamp C-terminal" evidence="10">
    <location>
        <begin position="225"/>
        <end position="324"/>
    </location>
</feature>
<keyword evidence="5" id="KW-0548">Nucleotidyltransferase</keyword>
<keyword evidence="6" id="KW-0235">DNA replication</keyword>
<dbReference type="GO" id="GO:0009360">
    <property type="term" value="C:DNA polymerase III complex"/>
    <property type="evidence" value="ECO:0007669"/>
    <property type="project" value="InterPro"/>
</dbReference>
<dbReference type="Pfam" id="PF02767">
    <property type="entry name" value="DNA_pol3_beta_2"/>
    <property type="match status" value="1"/>
</dbReference>
<evidence type="ECO:0000256" key="7">
    <source>
        <dbReference type="ARBA" id="ARBA00022932"/>
    </source>
</evidence>
<dbReference type="GO" id="GO:0005737">
    <property type="term" value="C:cytoplasm"/>
    <property type="evidence" value="ECO:0007669"/>
    <property type="project" value="UniProtKB-SubCell"/>
</dbReference>
<dbReference type="InterPro" id="IPR001001">
    <property type="entry name" value="DNA_polIII_beta"/>
</dbReference>
<keyword evidence="12" id="KW-1185">Reference proteome</keyword>
<dbReference type="GO" id="GO:0003887">
    <property type="term" value="F:DNA-directed DNA polymerase activity"/>
    <property type="evidence" value="ECO:0007669"/>
    <property type="project" value="UniProtKB-KW"/>
</dbReference>
<dbReference type="GO" id="GO:0006271">
    <property type="term" value="P:DNA strand elongation involved in DNA replication"/>
    <property type="evidence" value="ECO:0007669"/>
    <property type="project" value="TreeGrafter"/>
</dbReference>
<evidence type="ECO:0000313" key="12">
    <source>
        <dbReference type="Proteomes" id="UP000076512"/>
    </source>
</evidence>
<comment type="caution">
    <text evidence="11">The sequence shown here is derived from an EMBL/GenBank/DDBJ whole genome shotgun (WGS) entry which is preliminary data.</text>
</comment>
<dbReference type="InterPro" id="IPR022635">
    <property type="entry name" value="DNA_polIII_beta_C"/>
</dbReference>